<evidence type="ECO:0000313" key="2">
    <source>
        <dbReference type="EMBL" id="ASI90802.1"/>
    </source>
</evidence>
<evidence type="ECO:0000259" key="1">
    <source>
        <dbReference type="Pfam" id="PF20008"/>
    </source>
</evidence>
<dbReference type="Proteomes" id="UP000197092">
    <property type="component" value="Chromosome 1"/>
</dbReference>
<dbReference type="AlphaFoldDB" id="A0AAN1FI95"/>
<sequence length="80" mass="9180">MDYDIDKASELALTLLFLTMHDKSEFDGSYRALKGIKFDVMNHLYDKGLILDPVNKNKSVVVTPEGAKQAEELFNKWLKM</sequence>
<reference evidence="3" key="1">
    <citation type="submission" date="2016-12" db="EMBL/GenBank/DDBJ databases">
        <title>Comparative genomic analysis reveals the diversity, evolution, and environmental adaptation strategies of the genus Vibrio.</title>
        <authorList>
            <person name="Lin H."/>
            <person name="Wang X."/>
            <person name="Zhang X.-H."/>
        </authorList>
    </citation>
    <scope>NUCLEOTIDE SEQUENCE [LARGE SCALE GENOMIC DNA]</scope>
    <source>
        <strain evidence="3">QT6D1</strain>
    </source>
</reference>
<organism evidence="2 3">
    <name type="scientific">Vibrio mediterranei</name>
    <dbReference type="NCBI Taxonomy" id="689"/>
    <lineage>
        <taxon>Bacteria</taxon>
        <taxon>Pseudomonadati</taxon>
        <taxon>Pseudomonadota</taxon>
        <taxon>Gammaproteobacteria</taxon>
        <taxon>Vibrionales</taxon>
        <taxon>Vibrionaceae</taxon>
        <taxon>Vibrio</taxon>
    </lineage>
</organism>
<dbReference type="EMBL" id="CP018308">
    <property type="protein sequence ID" value="ASI90802.1"/>
    <property type="molecule type" value="Genomic_DNA"/>
</dbReference>
<accession>A0AAN1FI95</accession>
<dbReference type="RefSeq" id="WP_088877229.1">
    <property type="nucleotide sequence ID" value="NZ_CP018308.1"/>
</dbReference>
<proteinExistence type="predicted"/>
<evidence type="ECO:0000313" key="3">
    <source>
        <dbReference type="Proteomes" id="UP000197092"/>
    </source>
</evidence>
<dbReference type="InterPro" id="IPR045489">
    <property type="entry name" value="DUF6429"/>
</dbReference>
<gene>
    <name evidence="2" type="ORF">BSZ05_13945</name>
</gene>
<name>A0AAN1FI95_9VIBR</name>
<dbReference type="Pfam" id="PF20008">
    <property type="entry name" value="DUF6429"/>
    <property type="match status" value="1"/>
</dbReference>
<feature type="domain" description="DUF6429" evidence="1">
    <location>
        <begin position="5"/>
        <end position="78"/>
    </location>
</feature>
<protein>
    <recommendedName>
        <fullName evidence="1">DUF6429 domain-containing protein</fullName>
    </recommendedName>
</protein>
<dbReference type="KEGG" id="vsh:BSZ05_13945"/>